<accession>A0A1Y1YYI7</accession>
<organism evidence="1 2">
    <name type="scientific">Neocallimastix californiae</name>
    <dbReference type="NCBI Taxonomy" id="1754190"/>
    <lineage>
        <taxon>Eukaryota</taxon>
        <taxon>Fungi</taxon>
        <taxon>Fungi incertae sedis</taxon>
        <taxon>Chytridiomycota</taxon>
        <taxon>Chytridiomycota incertae sedis</taxon>
        <taxon>Neocallimastigomycetes</taxon>
        <taxon>Neocallimastigales</taxon>
        <taxon>Neocallimastigaceae</taxon>
        <taxon>Neocallimastix</taxon>
    </lineage>
</organism>
<evidence type="ECO:0000313" key="2">
    <source>
        <dbReference type="Proteomes" id="UP000193920"/>
    </source>
</evidence>
<name>A0A1Y1YYI7_9FUNG</name>
<sequence>MISMVDTIGKIENSFIHNGFSSGHEAISISVNSELVIQNSKINNIYSSGTISLISNDGILNIENTEIYNNLNITRYYNWKFNNAGSVITNSNNGRLETKNINIHDIITSTVFFIKNFSKTKATNVTMSNIEIYNYGAPFTTYDTTDAILDVENVYIKNIKQYGDKHGGLLIWLESYTEVTIKNCIIENGFSAHEKSRIVYFLAPDKCKLSLINSEFRNINLAHFLIVFDKGNYLGLDNLRFINCKSYSGIFLISNTSGEMEINNIYIDGFNKNMANMDFTTEILNVDYLDLIYGYLNISTIFFYGKNSALKINNLTIVNSSLYTGFVTTTDIDIKITNSKIDNNLIFNSFIYLDDYIRSKYNIFNTTFNSNIGMTGVIMQNRKSYYYDSELHYFEQCIFKNNRAIKNGGIIFSLVDVSDSIFKDCKFINNNAEAGSVSFTKKKIYEPKFIPDIYSDPDNILNNGLLYGGPFVTNPNRVLCNPIEPKFINSGDNINVNCSLLDEYDNKYNLLKDPETASILDVVFLKLQ</sequence>
<dbReference type="PANTHER" id="PTHR32158">
    <property type="entry name" value="RING-TYPE DOMAIN-CONTAINING PROTEIN"/>
    <property type="match status" value="1"/>
</dbReference>
<evidence type="ECO:0008006" key="3">
    <source>
        <dbReference type="Google" id="ProtNLM"/>
    </source>
</evidence>
<gene>
    <name evidence="1" type="ORF">LY90DRAFT_218221</name>
</gene>
<dbReference type="AlphaFoldDB" id="A0A1Y1YYI7"/>
<protein>
    <recommendedName>
        <fullName evidence="3">Right handed beta helix domain-containing protein</fullName>
    </recommendedName>
</protein>
<dbReference type="OrthoDB" id="10629951at2759"/>
<comment type="caution">
    <text evidence="1">The sequence shown here is derived from an EMBL/GenBank/DDBJ whole genome shotgun (WGS) entry which is preliminary data.</text>
</comment>
<dbReference type="EMBL" id="MCOG01000485">
    <property type="protein sequence ID" value="ORY02767.1"/>
    <property type="molecule type" value="Genomic_DNA"/>
</dbReference>
<keyword evidence="2" id="KW-1185">Reference proteome</keyword>
<dbReference type="SUPFAM" id="SSF51126">
    <property type="entry name" value="Pectin lyase-like"/>
    <property type="match status" value="1"/>
</dbReference>
<reference evidence="1 2" key="1">
    <citation type="submission" date="2016-08" db="EMBL/GenBank/DDBJ databases">
        <title>A Parts List for Fungal Cellulosomes Revealed by Comparative Genomics.</title>
        <authorList>
            <consortium name="DOE Joint Genome Institute"/>
            <person name="Haitjema C.H."/>
            <person name="Gilmore S.P."/>
            <person name="Henske J.K."/>
            <person name="Solomon K.V."/>
            <person name="De Groot R."/>
            <person name="Kuo A."/>
            <person name="Mondo S.J."/>
            <person name="Salamov A.A."/>
            <person name="Labutti K."/>
            <person name="Zhao Z."/>
            <person name="Chiniquy J."/>
            <person name="Barry K."/>
            <person name="Brewer H.M."/>
            <person name="Purvine S.O."/>
            <person name="Wright A.T."/>
            <person name="Boxma B."/>
            <person name="Van Alen T."/>
            <person name="Hackstein J.H."/>
            <person name="Baker S.E."/>
            <person name="Grigoriev I.V."/>
            <person name="O'Malley M.A."/>
        </authorList>
    </citation>
    <scope>NUCLEOTIDE SEQUENCE [LARGE SCALE GENOMIC DNA]</scope>
    <source>
        <strain evidence="1 2">G1</strain>
    </source>
</reference>
<dbReference type="Proteomes" id="UP000193920">
    <property type="component" value="Unassembled WGS sequence"/>
</dbReference>
<proteinExistence type="predicted"/>
<dbReference type="InterPro" id="IPR011050">
    <property type="entry name" value="Pectin_lyase_fold/virulence"/>
</dbReference>
<evidence type="ECO:0000313" key="1">
    <source>
        <dbReference type="EMBL" id="ORY02767.1"/>
    </source>
</evidence>
<dbReference type="PANTHER" id="PTHR32158:SF21">
    <property type="match status" value="1"/>
</dbReference>